<dbReference type="InterPro" id="IPR008538">
    <property type="entry name" value="Uma2"/>
</dbReference>
<dbReference type="EMBL" id="JADEWZ010000033">
    <property type="protein sequence ID" value="MBE9117917.1"/>
    <property type="molecule type" value="Genomic_DNA"/>
</dbReference>
<dbReference type="CDD" id="cd06260">
    <property type="entry name" value="DUF820-like"/>
    <property type="match status" value="1"/>
</dbReference>
<accession>A0A8J7IUT7</accession>
<dbReference type="Gene3D" id="3.90.1570.10">
    <property type="entry name" value="tt1808, chain A"/>
    <property type="match status" value="1"/>
</dbReference>
<keyword evidence="2" id="KW-0378">Hydrolase</keyword>
<dbReference type="SUPFAM" id="SSF52980">
    <property type="entry name" value="Restriction endonuclease-like"/>
    <property type="match status" value="1"/>
</dbReference>
<dbReference type="InterPro" id="IPR012296">
    <property type="entry name" value="Nuclease_put_TT1808"/>
</dbReference>
<sequence>MIQIQPKKLTFEEYLKYEDGTDNRYELIEGELVPLPPESGLNSAIANYLFFVLVSTGIPLPLVHPHSCEVQVPILQPGDAANRYPDLVVLREEHWGLTQTRLTITLDMLPPQLVVEVVSPGKVNRENGYIHKRAQYAARGIPEYWIVDRQERVVVILNLNSESGQYIETEFRERNILNSLAFPNLELTAQQVLNVGES</sequence>
<name>A0A8J7IUT7_9CYAN</name>
<comment type="caution">
    <text evidence="2">The sequence shown here is derived from an EMBL/GenBank/DDBJ whole genome shotgun (WGS) entry which is preliminary data.</text>
</comment>
<proteinExistence type="predicted"/>
<organism evidence="2 3">
    <name type="scientific">Lusitaniella coriacea LEGE 07157</name>
    <dbReference type="NCBI Taxonomy" id="945747"/>
    <lineage>
        <taxon>Bacteria</taxon>
        <taxon>Bacillati</taxon>
        <taxon>Cyanobacteriota</taxon>
        <taxon>Cyanophyceae</taxon>
        <taxon>Spirulinales</taxon>
        <taxon>Lusitaniellaceae</taxon>
        <taxon>Lusitaniella</taxon>
    </lineage>
</organism>
<evidence type="ECO:0000313" key="3">
    <source>
        <dbReference type="Proteomes" id="UP000654482"/>
    </source>
</evidence>
<dbReference type="GO" id="GO:0004519">
    <property type="term" value="F:endonuclease activity"/>
    <property type="evidence" value="ECO:0007669"/>
    <property type="project" value="UniProtKB-KW"/>
</dbReference>
<dbReference type="PANTHER" id="PTHR34107:SF2">
    <property type="entry name" value="SLL0888 PROTEIN"/>
    <property type="match status" value="1"/>
</dbReference>
<gene>
    <name evidence="2" type="ORF">IQ249_18630</name>
</gene>
<reference evidence="2" key="1">
    <citation type="submission" date="2020-10" db="EMBL/GenBank/DDBJ databases">
        <authorList>
            <person name="Castelo-Branco R."/>
            <person name="Eusebio N."/>
            <person name="Adriana R."/>
            <person name="Vieira A."/>
            <person name="Brugerolle De Fraissinette N."/>
            <person name="Rezende De Castro R."/>
            <person name="Schneider M.P."/>
            <person name="Vasconcelos V."/>
            <person name="Leao P.N."/>
        </authorList>
    </citation>
    <scope>NUCLEOTIDE SEQUENCE</scope>
    <source>
        <strain evidence="2">LEGE 07157</strain>
    </source>
</reference>
<dbReference type="Proteomes" id="UP000654482">
    <property type="component" value="Unassembled WGS sequence"/>
</dbReference>
<keyword evidence="3" id="KW-1185">Reference proteome</keyword>
<protein>
    <submittedName>
        <fullName evidence="2">Uma2 family endonuclease</fullName>
    </submittedName>
</protein>
<dbReference type="Pfam" id="PF05685">
    <property type="entry name" value="Uma2"/>
    <property type="match status" value="1"/>
</dbReference>
<feature type="domain" description="Putative restriction endonuclease" evidence="1">
    <location>
        <begin position="11"/>
        <end position="189"/>
    </location>
</feature>
<evidence type="ECO:0000259" key="1">
    <source>
        <dbReference type="Pfam" id="PF05685"/>
    </source>
</evidence>
<keyword evidence="2" id="KW-0255">Endonuclease</keyword>
<keyword evidence="2" id="KW-0540">Nuclease</keyword>
<dbReference type="AlphaFoldDB" id="A0A8J7IUT7"/>
<evidence type="ECO:0000313" key="2">
    <source>
        <dbReference type="EMBL" id="MBE9117917.1"/>
    </source>
</evidence>
<dbReference type="RefSeq" id="WP_194031004.1">
    <property type="nucleotide sequence ID" value="NZ_JADEWZ010000033.1"/>
</dbReference>
<dbReference type="PANTHER" id="PTHR34107">
    <property type="entry name" value="SLL0198 PROTEIN-RELATED"/>
    <property type="match status" value="1"/>
</dbReference>
<dbReference type="InterPro" id="IPR011335">
    <property type="entry name" value="Restrct_endonuc-II-like"/>
</dbReference>